<dbReference type="AlphaFoldDB" id="A0A0K2Y067"/>
<reference evidence="2" key="1">
    <citation type="submission" date="2014-12" db="EMBL/GenBank/DDBJ databases">
        <authorList>
            <person name="Smet A."/>
        </authorList>
    </citation>
    <scope>NUCLEOTIDE SEQUENCE [LARGE SCALE GENOMIC DNA]</scope>
</reference>
<proteinExistence type="predicted"/>
<gene>
    <name evidence="1" type="ORF">HHE01_15910</name>
</gene>
<evidence type="ECO:0000313" key="2">
    <source>
        <dbReference type="Proteomes" id="UP000046090"/>
    </source>
</evidence>
<accession>A0A0K2Y067</accession>
<keyword evidence="2" id="KW-1185">Reference proteome</keyword>
<protein>
    <submittedName>
        <fullName evidence="1">Uncharacterized protein</fullName>
    </submittedName>
</protein>
<dbReference type="EMBL" id="CDMK01000001">
    <property type="protein sequence ID" value="CRI33905.1"/>
    <property type="molecule type" value="Genomic_DNA"/>
</dbReference>
<dbReference type="Proteomes" id="UP000046090">
    <property type="component" value="Unassembled WGS sequence"/>
</dbReference>
<dbReference type="STRING" id="1216962.BN341_960"/>
<name>A0A0K2Y067_HELHE</name>
<sequence length="38" mass="4242">MADWAGGCIHATRKTLPLLLGDRVMQEFARRDEICGLP</sequence>
<evidence type="ECO:0000313" key="1">
    <source>
        <dbReference type="EMBL" id="CRI33905.1"/>
    </source>
</evidence>
<organism evidence="1 2">
    <name type="scientific">Helicobacter heilmannii</name>
    <dbReference type="NCBI Taxonomy" id="35817"/>
    <lineage>
        <taxon>Bacteria</taxon>
        <taxon>Pseudomonadati</taxon>
        <taxon>Campylobacterota</taxon>
        <taxon>Epsilonproteobacteria</taxon>
        <taxon>Campylobacterales</taxon>
        <taxon>Helicobacteraceae</taxon>
        <taxon>Helicobacter</taxon>
    </lineage>
</organism>